<dbReference type="AlphaFoldDB" id="A0A4Z1KI18"/>
<accession>A0A4Z1KI18</accession>
<sequence>MSESKVKYLTLTGRRQVIINKECSNGGVTTVTEVEEVEEVEEVSRETKSRLMLMFMPKLNAELYVGNDRGKMSAAEHLLGKKILEDTNMY</sequence>
<gene>
    <name evidence="1" type="ORF">BPOR_0421g00060</name>
</gene>
<keyword evidence="2" id="KW-1185">Reference proteome</keyword>
<reference evidence="1 2" key="1">
    <citation type="submission" date="2017-12" db="EMBL/GenBank/DDBJ databases">
        <title>Comparative genomics of Botrytis spp.</title>
        <authorList>
            <person name="Valero-Jimenez C.A."/>
            <person name="Tapia P."/>
            <person name="Veloso J."/>
            <person name="Silva-Moreno E."/>
            <person name="Staats M."/>
            <person name="Valdes J.H."/>
            <person name="Van Kan J.A.L."/>
        </authorList>
    </citation>
    <scope>NUCLEOTIDE SEQUENCE [LARGE SCALE GENOMIC DNA]</scope>
    <source>
        <strain evidence="1 2">MUCL3349</strain>
    </source>
</reference>
<organism evidence="1 2">
    <name type="scientific">Botrytis porri</name>
    <dbReference type="NCBI Taxonomy" id="87229"/>
    <lineage>
        <taxon>Eukaryota</taxon>
        <taxon>Fungi</taxon>
        <taxon>Dikarya</taxon>
        <taxon>Ascomycota</taxon>
        <taxon>Pezizomycotina</taxon>
        <taxon>Leotiomycetes</taxon>
        <taxon>Helotiales</taxon>
        <taxon>Sclerotiniaceae</taxon>
        <taxon>Botrytis</taxon>
    </lineage>
</organism>
<dbReference type="EMBL" id="PQXO01000420">
    <property type="protein sequence ID" value="TGO85198.1"/>
    <property type="molecule type" value="Genomic_DNA"/>
</dbReference>
<dbReference type="Proteomes" id="UP000297280">
    <property type="component" value="Unassembled WGS sequence"/>
</dbReference>
<evidence type="ECO:0000313" key="1">
    <source>
        <dbReference type="EMBL" id="TGO85198.1"/>
    </source>
</evidence>
<proteinExistence type="predicted"/>
<protein>
    <submittedName>
        <fullName evidence="1">Uncharacterized protein</fullName>
    </submittedName>
</protein>
<name>A0A4Z1KI18_9HELO</name>
<comment type="caution">
    <text evidence="1">The sequence shown here is derived from an EMBL/GenBank/DDBJ whole genome shotgun (WGS) entry which is preliminary data.</text>
</comment>
<evidence type="ECO:0000313" key="2">
    <source>
        <dbReference type="Proteomes" id="UP000297280"/>
    </source>
</evidence>